<keyword evidence="3" id="KW-0813">Transport</keyword>
<reference evidence="10" key="1">
    <citation type="submission" date="2016-10" db="EMBL/GenBank/DDBJ databases">
        <authorList>
            <person name="Benchimol M."/>
            <person name="Almeida L.G."/>
            <person name="Vasconcelos A.T."/>
            <person name="Perreira-Neves A."/>
            <person name="Rosa I.A."/>
            <person name="Tasca T."/>
            <person name="Bogo M.R."/>
            <person name="de Souza W."/>
        </authorList>
    </citation>
    <scope>NUCLEOTIDE SEQUENCE [LARGE SCALE GENOMIC DNA]</scope>
    <source>
        <strain evidence="10">K</strain>
    </source>
</reference>
<feature type="transmembrane region" description="Helical" evidence="9">
    <location>
        <begin position="85"/>
        <end position="109"/>
    </location>
</feature>
<feature type="transmembrane region" description="Helical" evidence="9">
    <location>
        <begin position="169"/>
        <end position="190"/>
    </location>
</feature>
<keyword evidence="5 9" id="KW-0812">Transmembrane</keyword>
<dbReference type="EMBL" id="MLAK01000743">
    <property type="protein sequence ID" value="OHT05897.1"/>
    <property type="molecule type" value="Genomic_DNA"/>
</dbReference>
<comment type="subcellular location">
    <subcellularLocation>
        <location evidence="1">Cell membrane</location>
        <topology evidence="1">Multi-pass membrane protein</topology>
    </subcellularLocation>
</comment>
<feature type="transmembrane region" description="Helical" evidence="9">
    <location>
        <begin position="270"/>
        <end position="289"/>
    </location>
</feature>
<feature type="transmembrane region" description="Helical" evidence="9">
    <location>
        <begin position="355"/>
        <end position="375"/>
    </location>
</feature>
<dbReference type="GO" id="GO:0042910">
    <property type="term" value="F:xenobiotic transmembrane transporter activity"/>
    <property type="evidence" value="ECO:0007669"/>
    <property type="project" value="InterPro"/>
</dbReference>
<evidence type="ECO:0000256" key="7">
    <source>
        <dbReference type="ARBA" id="ARBA00023136"/>
    </source>
</evidence>
<dbReference type="InterPro" id="IPR002528">
    <property type="entry name" value="MATE_fam"/>
</dbReference>
<feature type="transmembrane region" description="Helical" evidence="9">
    <location>
        <begin position="130"/>
        <end position="149"/>
    </location>
</feature>
<accession>A0A1J4K381</accession>
<dbReference type="GO" id="GO:0005886">
    <property type="term" value="C:plasma membrane"/>
    <property type="evidence" value="ECO:0007669"/>
    <property type="project" value="UniProtKB-SubCell"/>
</dbReference>
<sequence>MSSSGNEDDNQKEKSEEATLKMDESENDLLKALEEERKRFSSLKPLPTLLILSIGPLLTSVGTALHDSCDLLVISHAYGSYGVSVAGLSSLIRFFCVGVSLYFGYAATLKLSSLIGQNRQAEAKQVIADLFRFSILVSIPAAVVIYFITEPILIYMNCPPNIRKDSITYILPIIATLPTTVMLQLSMGVIQGEGRSLLCGLFQLGVFVLNCCVFAPIIEIAAKAPINWSGVPYTLAHGIPGIVLMVLIFQGKFSIKPTWSMWLRPFSREIWDALKVASSFIIFLIVNSFPPMLLMHYLLGSAASIGDLDVVNSSFNVLMKITAFVNAFTTGVSQGFMAAGSYSHGAREIHRFVKLAQWALLICLILQFIFIPIVVPKPWIVAKMWLNTPEEEYYSTKIDRIPFYTQFLNAVNEVTNCCCMSFGQGWAPYVPAILKGILTIVGTIAFYYTGKTDPVRIVYVYNVCDIAIFLVDIIFFFTIIRPYVKKEKALALKEGRTEINKEETYDEIYYG</sequence>
<gene>
    <name evidence="10" type="ORF">TRFO_26259</name>
</gene>
<evidence type="ECO:0000256" key="4">
    <source>
        <dbReference type="ARBA" id="ARBA00022475"/>
    </source>
</evidence>
<organism evidence="10 11">
    <name type="scientific">Tritrichomonas foetus</name>
    <dbReference type="NCBI Taxonomy" id="1144522"/>
    <lineage>
        <taxon>Eukaryota</taxon>
        <taxon>Metamonada</taxon>
        <taxon>Parabasalia</taxon>
        <taxon>Tritrichomonadida</taxon>
        <taxon>Tritrichomonadidae</taxon>
        <taxon>Tritrichomonas</taxon>
    </lineage>
</organism>
<keyword evidence="11" id="KW-1185">Reference proteome</keyword>
<dbReference type="GeneID" id="94839550"/>
<evidence type="ECO:0000256" key="2">
    <source>
        <dbReference type="ARBA" id="ARBA00010199"/>
    </source>
</evidence>
<dbReference type="AlphaFoldDB" id="A0A1J4K381"/>
<dbReference type="GO" id="GO:0015297">
    <property type="term" value="F:antiporter activity"/>
    <property type="evidence" value="ECO:0007669"/>
    <property type="project" value="InterPro"/>
</dbReference>
<dbReference type="Proteomes" id="UP000179807">
    <property type="component" value="Unassembled WGS sequence"/>
</dbReference>
<evidence type="ECO:0000313" key="10">
    <source>
        <dbReference type="EMBL" id="OHT05897.1"/>
    </source>
</evidence>
<proteinExistence type="inferred from homology"/>
<protein>
    <recommendedName>
        <fullName evidence="12">MatE family protein</fullName>
    </recommendedName>
</protein>
<evidence type="ECO:0000256" key="6">
    <source>
        <dbReference type="ARBA" id="ARBA00022989"/>
    </source>
</evidence>
<evidence type="ECO:0000256" key="1">
    <source>
        <dbReference type="ARBA" id="ARBA00004651"/>
    </source>
</evidence>
<feature type="region of interest" description="Disordered" evidence="8">
    <location>
        <begin position="1"/>
        <end position="23"/>
    </location>
</feature>
<evidence type="ECO:0000256" key="8">
    <source>
        <dbReference type="SAM" id="MobiDB-lite"/>
    </source>
</evidence>
<dbReference type="CDD" id="cd12082">
    <property type="entry name" value="MATE_like"/>
    <property type="match status" value="1"/>
</dbReference>
<comment type="similarity">
    <text evidence="2">Belongs to the multi antimicrobial extrusion (MATE) (TC 2.A.66.1) family.</text>
</comment>
<evidence type="ECO:0000313" key="11">
    <source>
        <dbReference type="Proteomes" id="UP000179807"/>
    </source>
</evidence>
<feature type="transmembrane region" description="Helical" evidence="9">
    <location>
        <begin position="197"/>
        <end position="218"/>
    </location>
</feature>
<evidence type="ECO:0000256" key="9">
    <source>
        <dbReference type="SAM" id="Phobius"/>
    </source>
</evidence>
<keyword evidence="7 9" id="KW-0472">Membrane</keyword>
<dbReference type="PANTHER" id="PTHR43549:SF2">
    <property type="entry name" value="MULTIDRUG RESISTANCE PROTEIN NORM-RELATED"/>
    <property type="match status" value="1"/>
</dbReference>
<feature type="compositionally biased region" description="Basic and acidic residues" evidence="8">
    <location>
        <begin position="9"/>
        <end position="23"/>
    </location>
</feature>
<comment type="caution">
    <text evidence="10">The sequence shown here is derived from an EMBL/GenBank/DDBJ whole genome shotgun (WGS) entry which is preliminary data.</text>
</comment>
<feature type="transmembrane region" description="Helical" evidence="9">
    <location>
        <begin position="429"/>
        <end position="448"/>
    </location>
</feature>
<dbReference type="Pfam" id="PF01554">
    <property type="entry name" value="MatE"/>
    <property type="match status" value="1"/>
</dbReference>
<feature type="transmembrane region" description="Helical" evidence="9">
    <location>
        <begin position="321"/>
        <end position="343"/>
    </location>
</feature>
<keyword evidence="6 9" id="KW-1133">Transmembrane helix</keyword>
<dbReference type="InterPro" id="IPR052031">
    <property type="entry name" value="Membrane_Transporter-Flippase"/>
</dbReference>
<evidence type="ECO:0008006" key="12">
    <source>
        <dbReference type="Google" id="ProtNLM"/>
    </source>
</evidence>
<feature type="transmembrane region" description="Helical" evidence="9">
    <location>
        <begin position="460"/>
        <end position="480"/>
    </location>
</feature>
<name>A0A1J4K381_9EUKA</name>
<keyword evidence="4" id="KW-1003">Cell membrane</keyword>
<dbReference type="PANTHER" id="PTHR43549">
    <property type="entry name" value="MULTIDRUG RESISTANCE PROTEIN YPNP-RELATED"/>
    <property type="match status" value="1"/>
</dbReference>
<evidence type="ECO:0000256" key="5">
    <source>
        <dbReference type="ARBA" id="ARBA00022692"/>
    </source>
</evidence>
<dbReference type="VEuPathDB" id="TrichDB:TRFO_26259"/>
<dbReference type="RefSeq" id="XP_068359033.1">
    <property type="nucleotide sequence ID" value="XM_068504846.1"/>
</dbReference>
<evidence type="ECO:0000256" key="3">
    <source>
        <dbReference type="ARBA" id="ARBA00022448"/>
    </source>
</evidence>
<feature type="transmembrane region" description="Helical" evidence="9">
    <location>
        <begin position="230"/>
        <end position="249"/>
    </location>
</feature>